<evidence type="ECO:0000256" key="1">
    <source>
        <dbReference type="SAM" id="MobiDB-lite"/>
    </source>
</evidence>
<feature type="region of interest" description="Disordered" evidence="1">
    <location>
        <begin position="117"/>
        <end position="141"/>
    </location>
</feature>
<dbReference type="OrthoDB" id="1453786at2"/>
<dbReference type="Proteomes" id="UP000308181">
    <property type="component" value="Unassembled WGS sequence"/>
</dbReference>
<dbReference type="InterPro" id="IPR022187">
    <property type="entry name" value="Conjug_transposon_TraM"/>
</dbReference>
<sequence length="375" mass="41767">MKTQSSAETQKRKRLLLFLPLLILPFTTMAFWALGGGKGNVKPTDSIQKGFNTNLPNAKFDDTQKQDKLSIYESFAQTQRSKELSDTDFQNIPFENQNDAADNEIQQKLAQLTSALNQPENQPQFSPSKSVRPKTTGGMDKDVNRLESLMKNMDNKGDDPEMQQLNGILEKIMDIQHPGRTQERMENQRKDNPGALTVHTLNGKNSQIYQLAQSLKPDLLDPNTNTIKAVIHQTQEVVSGSVVKLRLLDSIIINGTLIPKNQMIYGLAHVNNERLEINLKTLRYKNSILPVSLSAYDLDGLEGLFIPGAISRDASKEGVDDALQNLQIMTMDPSIGAQAASAGVQAAKGLFRKKVKQIRVQLKAGYQLLLRDNNQ</sequence>
<dbReference type="Pfam" id="PF12508">
    <property type="entry name" value="Transposon_TraM"/>
    <property type="match status" value="1"/>
</dbReference>
<feature type="compositionally biased region" description="Polar residues" evidence="1">
    <location>
        <begin position="117"/>
        <end position="129"/>
    </location>
</feature>
<feature type="domain" description="Conjugative transposon TraM C-terminal" evidence="2">
    <location>
        <begin position="227"/>
        <end position="371"/>
    </location>
</feature>
<dbReference type="NCBIfam" id="TIGR03779">
    <property type="entry name" value="Bac_Flav_CT_M"/>
    <property type="match status" value="1"/>
</dbReference>
<dbReference type="RefSeq" id="WP_136825980.1">
    <property type="nucleotide sequence ID" value="NZ_SWBP01000002.1"/>
</dbReference>
<evidence type="ECO:0000259" key="2">
    <source>
        <dbReference type="Pfam" id="PF12508"/>
    </source>
</evidence>
<dbReference type="InterPro" id="IPR055407">
    <property type="entry name" value="TraM_C"/>
</dbReference>
<proteinExistence type="predicted"/>
<name>A0A4U1C0Q8_9SPHI</name>
<evidence type="ECO:0000313" key="4">
    <source>
        <dbReference type="Proteomes" id="UP000308181"/>
    </source>
</evidence>
<dbReference type="EMBL" id="SWBP01000002">
    <property type="protein sequence ID" value="TKB99168.1"/>
    <property type="molecule type" value="Genomic_DNA"/>
</dbReference>
<accession>A0A4U1C0Q8</accession>
<comment type="caution">
    <text evidence="3">The sequence shown here is derived from an EMBL/GenBank/DDBJ whole genome shotgun (WGS) entry which is preliminary data.</text>
</comment>
<reference evidence="3 4" key="1">
    <citation type="submission" date="2019-04" db="EMBL/GenBank/DDBJ databases">
        <title>Pedobacter sp. AR-3-17 sp. nov., isolated from Arctic soil.</title>
        <authorList>
            <person name="Dahal R.H."/>
            <person name="Kim D.-U."/>
        </authorList>
    </citation>
    <scope>NUCLEOTIDE SEQUENCE [LARGE SCALE GENOMIC DNA]</scope>
    <source>
        <strain evidence="3 4">AR-3-17</strain>
    </source>
</reference>
<protein>
    <submittedName>
        <fullName evidence="3">Conjugative transposon protein TraM</fullName>
    </submittedName>
</protein>
<dbReference type="AlphaFoldDB" id="A0A4U1C0Q8"/>
<gene>
    <name evidence="3" type="primary">traM</name>
    <name evidence="3" type="ORF">FA046_08665</name>
</gene>
<evidence type="ECO:0000313" key="3">
    <source>
        <dbReference type="EMBL" id="TKB99168.1"/>
    </source>
</evidence>
<keyword evidence="4" id="KW-1185">Reference proteome</keyword>
<organism evidence="3 4">
    <name type="scientific">Pedobacter cryophilus</name>
    <dbReference type="NCBI Taxonomy" id="2571271"/>
    <lineage>
        <taxon>Bacteria</taxon>
        <taxon>Pseudomonadati</taxon>
        <taxon>Bacteroidota</taxon>
        <taxon>Sphingobacteriia</taxon>
        <taxon>Sphingobacteriales</taxon>
        <taxon>Sphingobacteriaceae</taxon>
        <taxon>Pedobacter</taxon>
    </lineage>
</organism>